<feature type="non-terminal residue" evidence="2">
    <location>
        <position position="1"/>
    </location>
</feature>
<organism evidence="2 3">
    <name type="scientific">Streblomastix strix</name>
    <dbReference type="NCBI Taxonomy" id="222440"/>
    <lineage>
        <taxon>Eukaryota</taxon>
        <taxon>Metamonada</taxon>
        <taxon>Preaxostyla</taxon>
        <taxon>Oxymonadida</taxon>
        <taxon>Streblomastigidae</taxon>
        <taxon>Streblomastix</taxon>
    </lineage>
</organism>
<accession>A0A5J4UBM5</accession>
<reference evidence="2 3" key="1">
    <citation type="submission" date="2019-03" db="EMBL/GenBank/DDBJ databases">
        <title>Single cell metagenomics reveals metabolic interactions within the superorganism composed of flagellate Streblomastix strix and complex community of Bacteroidetes bacteria on its surface.</title>
        <authorList>
            <person name="Treitli S.C."/>
            <person name="Kolisko M."/>
            <person name="Husnik F."/>
            <person name="Keeling P."/>
            <person name="Hampl V."/>
        </authorList>
    </citation>
    <scope>NUCLEOTIDE SEQUENCE [LARGE SCALE GENOMIC DNA]</scope>
    <source>
        <strain evidence="2">ST1C</strain>
    </source>
</reference>
<proteinExistence type="predicted"/>
<name>A0A5J4UBM5_9EUKA</name>
<protein>
    <recommendedName>
        <fullName evidence="4">Amino acid transporter transmembrane domain-containing protein</fullName>
    </recommendedName>
</protein>
<gene>
    <name evidence="2" type="ORF">EZS28_036245</name>
</gene>
<sequence length="75" mass="8358">ILPLHDSMEQPHHYKKVLIGVFLLIGIVYSSFGLICYFKLGYNTPEMITESIGGGCLVKQNTLTQNMNNEGALWG</sequence>
<keyword evidence="1" id="KW-0812">Transmembrane</keyword>
<feature type="transmembrane region" description="Helical" evidence="1">
    <location>
        <begin position="17"/>
        <end position="38"/>
    </location>
</feature>
<keyword evidence="1" id="KW-0472">Membrane</keyword>
<dbReference type="Proteomes" id="UP000324800">
    <property type="component" value="Unassembled WGS sequence"/>
</dbReference>
<dbReference type="AlphaFoldDB" id="A0A5J4UBM5"/>
<keyword evidence="1" id="KW-1133">Transmembrane helix</keyword>
<evidence type="ECO:0000313" key="3">
    <source>
        <dbReference type="Proteomes" id="UP000324800"/>
    </source>
</evidence>
<dbReference type="EMBL" id="SNRW01017561">
    <property type="protein sequence ID" value="KAA6368226.1"/>
    <property type="molecule type" value="Genomic_DNA"/>
</dbReference>
<dbReference type="OrthoDB" id="1684102at2759"/>
<comment type="caution">
    <text evidence="2">The sequence shown here is derived from an EMBL/GenBank/DDBJ whole genome shotgun (WGS) entry which is preliminary data.</text>
</comment>
<evidence type="ECO:0008006" key="4">
    <source>
        <dbReference type="Google" id="ProtNLM"/>
    </source>
</evidence>
<evidence type="ECO:0000256" key="1">
    <source>
        <dbReference type="SAM" id="Phobius"/>
    </source>
</evidence>
<evidence type="ECO:0000313" key="2">
    <source>
        <dbReference type="EMBL" id="KAA6368226.1"/>
    </source>
</evidence>